<name>A0A6J5NEG7_9CAUD</name>
<dbReference type="InterPro" id="IPR011049">
    <property type="entry name" value="Serralysin-like_metalloprot_C"/>
</dbReference>
<dbReference type="Gene3D" id="2.150.10.10">
    <property type="entry name" value="Serralysin-like metalloprotease, C-terminal"/>
    <property type="match status" value="1"/>
</dbReference>
<reference evidence="1" key="1">
    <citation type="submission" date="2020-04" db="EMBL/GenBank/DDBJ databases">
        <authorList>
            <person name="Chiriac C."/>
            <person name="Salcher M."/>
            <person name="Ghai R."/>
            <person name="Kavagutti S V."/>
        </authorList>
    </citation>
    <scope>NUCLEOTIDE SEQUENCE</scope>
</reference>
<evidence type="ECO:0000313" key="1">
    <source>
        <dbReference type="EMBL" id="CAB4158110.1"/>
    </source>
</evidence>
<dbReference type="EMBL" id="LR796667">
    <property type="protein sequence ID" value="CAB4158110.1"/>
    <property type="molecule type" value="Genomic_DNA"/>
</dbReference>
<protein>
    <submittedName>
        <fullName evidence="1">Uncharacterized protein</fullName>
    </submittedName>
</protein>
<accession>A0A6J5NEG7</accession>
<gene>
    <name evidence="1" type="ORF">UFOVP695_9</name>
</gene>
<proteinExistence type="predicted"/>
<organism evidence="1">
    <name type="scientific">uncultured Caudovirales phage</name>
    <dbReference type="NCBI Taxonomy" id="2100421"/>
    <lineage>
        <taxon>Viruses</taxon>
        <taxon>Duplodnaviria</taxon>
        <taxon>Heunggongvirae</taxon>
        <taxon>Uroviricota</taxon>
        <taxon>Caudoviricetes</taxon>
        <taxon>Peduoviridae</taxon>
        <taxon>Maltschvirus</taxon>
        <taxon>Maltschvirus maltsch</taxon>
    </lineage>
</organism>
<sequence>MNKSVEILIELNETKYYLDYDKLDGISLNYNINRIQELENLDSSYSQSIKLVNSKNNQNVLGYISNLNIENGTFDPNLKTRAKILVDSVVIFDGFLQLLSIEYGDNEVSYSAVIYADNANLYSSIENKFLSDLDFSRFTYTYDFDTFLKTATSSCDKDAIIFPLIDYGSNWKYNQISGTGSSLGSSASTIDMNELYPAVYTKTIFDQIFIDAGYKYESDFLNGTASDFRKLVIPFSNESLLSSEEVNEEEFLGVKSQSNYLIGSQIYGSVIQYQTPYDTIQFASDASDRFNFSSQEYQNGDVSLFQRFGVDVDLTLMLGVYRYSKIPIIIGRPETQTSAQHIVQAQNVSVVFLRQYNENTNSLDANPINEFYRIPLYSSNNGSSPLTNLVGQNNGLGNNITDINTNFILRAYTQGSQYYPVGTKYILNNENINLERNPYVTYYGATPSGNSPQWVNYLDMGRITSNDTLFTPWMDGSKKALIPLKPNERVKVVFELSTIPGGNRTIFDFNPSGMYLGVGTYPLKSPLFLSTTNIYDGRTIMSSAGWTHNSGLTYSNSLVSENTNEVGIGTSLPISPNLPNNIRQIDFLKSVIKMFNLYVEPIQGKLNSFKIEPRDDYYSNSKIKDWSDKVDLTQSFSSDVLSNTQAKETIFKYSDDDDFYNKLYKKSFNESYGQYKYITSNEFVTGTNNIELIFASTPLRYVYESDIVISSIQKDLNYNQIGKPGNVIRILYCDILPIPGGKTITIEKSLFSNYIYAGHFDNPYDPLIDLSFELPKKIYYTFVKDGNAKLTYNGLYNLYYRNQFSEINNDDSRLLKVNIRLNELDIYDFKFSDTIYLYINENVNGYFRVNSINEYDPIGDRSVSVEMIKIDYTPGSFVISKTPTLNTENIKANTLNLGSLNTYDSSAIIVGRRNDIKGIGNNVNGDSNIVTGNGLNVNGDNNNVVGDYISVRGVNNEIYGSKIDITGSSNIISLTSSSTNGRITGDENTLNQSVESLNIVGNSNVIGIEGSTSSITNIIAFGNNNNLSINIKQGFIVGSGNYASASGLDNVYFFGNNTELNENFQNKFVVGDELTLNAERLAIGGVNNDITKNSGIILGYDNNHIGPFGENNVNVGNGTTIQNYSTSNILIGDNNTIGAYNPTNSNGISLKNCLLMVNDALVNTDTFGVPTGVIASYSNSFIFSNNQDPNYILVERDNSFIYLIDSYPDTFIDNNTNVRFEVSPPKKYETFTQSYIYGPSMDMTISNIIKSSDSPAAYKTSIARMGILMADGLLDTKRNILYKPYLYRVLGENRTQLIPGPLSFRQNQYEIATETRYVLDGTQEVSSLSSRDISNFVPYNSVSMVVYVTTTMYQTGTTFSGPFSYPYTDKICYNKDRIILTNPLPGISSSPWDIIDIKNMDYFSNFGYTPSVGYTLSFTTSFGSTLDGELKVNVTYSDLSKYGVFLTNYVIESNTF</sequence>